<feature type="signal peptide" evidence="2">
    <location>
        <begin position="1"/>
        <end position="19"/>
    </location>
</feature>
<reference evidence="3 4" key="1">
    <citation type="submission" date="2019-08" db="EMBL/GenBank/DDBJ databases">
        <title>Bradymonadales sp. TMQ4.</title>
        <authorList>
            <person name="Liang Q."/>
        </authorList>
    </citation>
    <scope>NUCLEOTIDE SEQUENCE [LARGE SCALE GENOMIC DNA]</scope>
    <source>
        <strain evidence="3 4">TMQ4</strain>
    </source>
</reference>
<keyword evidence="2" id="KW-0732">Signal</keyword>
<name>A0A5C6XHH5_9DELT</name>
<comment type="caution">
    <text evidence="3">The sequence shown here is derived from an EMBL/GenBank/DDBJ whole genome shotgun (WGS) entry which is preliminary data.</text>
</comment>
<dbReference type="EMBL" id="VOSM01000004">
    <property type="protein sequence ID" value="TXD36955.1"/>
    <property type="molecule type" value="Genomic_DNA"/>
</dbReference>
<organism evidence="3 4">
    <name type="scientific">Lujinxingia vulgaris</name>
    <dbReference type="NCBI Taxonomy" id="2600176"/>
    <lineage>
        <taxon>Bacteria</taxon>
        <taxon>Deltaproteobacteria</taxon>
        <taxon>Bradymonadales</taxon>
        <taxon>Lujinxingiaceae</taxon>
        <taxon>Lujinxingia</taxon>
    </lineage>
</organism>
<accession>A0A5C6XHH5</accession>
<keyword evidence="4" id="KW-1185">Reference proteome</keyword>
<dbReference type="PROSITE" id="PS51257">
    <property type="entry name" value="PROKAR_LIPOPROTEIN"/>
    <property type="match status" value="1"/>
</dbReference>
<feature type="compositionally biased region" description="Gly residues" evidence="1">
    <location>
        <begin position="36"/>
        <end position="48"/>
    </location>
</feature>
<feature type="region of interest" description="Disordered" evidence="1">
    <location>
        <begin position="24"/>
        <end position="58"/>
    </location>
</feature>
<evidence type="ECO:0000313" key="4">
    <source>
        <dbReference type="Proteomes" id="UP000321412"/>
    </source>
</evidence>
<dbReference type="OrthoDB" id="5512491at2"/>
<dbReference type="AlphaFoldDB" id="A0A5C6XHH5"/>
<dbReference type="RefSeq" id="WP_146981060.1">
    <property type="nucleotide sequence ID" value="NZ_VOSM01000004.1"/>
</dbReference>
<protein>
    <submittedName>
        <fullName evidence="3">Uncharacterized protein</fullName>
    </submittedName>
</protein>
<sequence>MKKQMMGVMAAMAMVSLGAACSGDDTNRRDSNDAGDVGGDGGDVGDGGMVEDPAEEPGDLGQPCNFVCNLSSCVVEAEECEGGVCVYHQELGGSYCSRLCVESCAPGYTCQQTEDESGPACLSGAAACGNGQVEFGEVCDGQEGCAADCLSLEEPVEEPEVSGGTITMSLYGNAPETVSGDAPAVTAEYTQGRLFFSSSLNVMTFGMDLPEPGAAMPLDQFLEIGLVENVGGANCSYNAATTATISEYDHAGQTIAGDAAFTLFCQSGICGSECSPNIDVELEFELRWVELEE</sequence>
<evidence type="ECO:0000256" key="1">
    <source>
        <dbReference type="SAM" id="MobiDB-lite"/>
    </source>
</evidence>
<evidence type="ECO:0000313" key="3">
    <source>
        <dbReference type="EMBL" id="TXD36955.1"/>
    </source>
</evidence>
<proteinExistence type="predicted"/>
<evidence type="ECO:0000256" key="2">
    <source>
        <dbReference type="SAM" id="SignalP"/>
    </source>
</evidence>
<feature type="chain" id="PRO_5023108999" evidence="2">
    <location>
        <begin position="20"/>
        <end position="293"/>
    </location>
</feature>
<gene>
    <name evidence="3" type="ORF">FRC98_09445</name>
</gene>
<dbReference type="Proteomes" id="UP000321412">
    <property type="component" value="Unassembled WGS sequence"/>
</dbReference>